<dbReference type="EMBL" id="FMYE01000044">
    <property type="protein sequence ID" value="SDB78583.1"/>
    <property type="molecule type" value="Genomic_DNA"/>
</dbReference>
<keyword evidence="1" id="KW-0812">Transmembrane</keyword>
<gene>
    <name evidence="2" type="ORF">SAMN05192581_104419</name>
</gene>
<dbReference type="Proteomes" id="UP000183670">
    <property type="component" value="Unassembled WGS sequence"/>
</dbReference>
<accession>A0A1G6G9S0</accession>
<evidence type="ECO:0000256" key="1">
    <source>
        <dbReference type="SAM" id="Phobius"/>
    </source>
</evidence>
<evidence type="ECO:0000313" key="3">
    <source>
        <dbReference type="Proteomes" id="UP000183670"/>
    </source>
</evidence>
<name>A0A1G6G9S0_BACOV</name>
<protein>
    <submittedName>
        <fullName evidence="2">Uncharacterized protein</fullName>
    </submittedName>
</protein>
<keyword evidence="1" id="KW-1133">Transmembrane helix</keyword>
<evidence type="ECO:0000313" key="2">
    <source>
        <dbReference type="EMBL" id="SDB78583.1"/>
    </source>
</evidence>
<sequence>MNRDLHGNTHIKKIFYFYFLMQYFTSTGIYFMYVHLNFEN</sequence>
<dbReference type="AlphaFoldDB" id="A0A1G6G9S0"/>
<keyword evidence="1" id="KW-0472">Membrane</keyword>
<proteinExistence type="predicted"/>
<organism evidence="2 3">
    <name type="scientific">Bacteroides ovatus</name>
    <dbReference type="NCBI Taxonomy" id="28116"/>
    <lineage>
        <taxon>Bacteria</taxon>
        <taxon>Pseudomonadati</taxon>
        <taxon>Bacteroidota</taxon>
        <taxon>Bacteroidia</taxon>
        <taxon>Bacteroidales</taxon>
        <taxon>Bacteroidaceae</taxon>
        <taxon>Bacteroides</taxon>
    </lineage>
</organism>
<reference evidence="2 3" key="1">
    <citation type="submission" date="2016-10" db="EMBL/GenBank/DDBJ databases">
        <authorList>
            <person name="de Groot N.N."/>
        </authorList>
    </citation>
    <scope>NUCLEOTIDE SEQUENCE [LARGE SCALE GENOMIC DNA]</scope>
    <source>
        <strain evidence="2 3">NLAE-zl-C500</strain>
    </source>
</reference>
<feature type="transmembrane region" description="Helical" evidence="1">
    <location>
        <begin position="15"/>
        <end position="36"/>
    </location>
</feature>